<accession>A0AAV8QBF2</accession>
<proteinExistence type="predicted"/>
<comment type="caution">
    <text evidence="1">The sequence shown here is derived from an EMBL/GenBank/DDBJ whole genome shotgun (WGS) entry which is preliminary data.</text>
</comment>
<dbReference type="EMBL" id="JAQQAF010000008">
    <property type="protein sequence ID" value="KAJ8466179.1"/>
    <property type="molecule type" value="Genomic_DNA"/>
</dbReference>
<evidence type="ECO:0000313" key="2">
    <source>
        <dbReference type="Proteomes" id="UP001222027"/>
    </source>
</evidence>
<protein>
    <submittedName>
        <fullName evidence="1">Uncharacterized protein</fullName>
    </submittedName>
</protein>
<reference evidence="1 2" key="1">
    <citation type="submission" date="2022-12" db="EMBL/GenBank/DDBJ databases">
        <title>Chromosome-scale assembly of the Ensete ventricosum genome.</title>
        <authorList>
            <person name="Dussert Y."/>
            <person name="Stocks J."/>
            <person name="Wendawek A."/>
            <person name="Woldeyes F."/>
            <person name="Nichols R.A."/>
            <person name="Borrell J.S."/>
        </authorList>
    </citation>
    <scope>NUCLEOTIDE SEQUENCE [LARGE SCALE GENOMIC DNA]</scope>
    <source>
        <strain evidence="2">cv. Maze</strain>
        <tissue evidence="1">Seeds</tissue>
    </source>
</reference>
<dbReference type="Proteomes" id="UP001222027">
    <property type="component" value="Unassembled WGS sequence"/>
</dbReference>
<evidence type="ECO:0000313" key="1">
    <source>
        <dbReference type="EMBL" id="KAJ8466179.1"/>
    </source>
</evidence>
<keyword evidence="2" id="KW-1185">Reference proteome</keyword>
<dbReference type="AlphaFoldDB" id="A0AAV8QBF2"/>
<name>A0AAV8QBF2_ENSVE</name>
<gene>
    <name evidence="1" type="ORF">OPV22_028731</name>
</gene>
<organism evidence="1 2">
    <name type="scientific">Ensete ventricosum</name>
    <name type="common">Abyssinian banana</name>
    <name type="synonym">Musa ensete</name>
    <dbReference type="NCBI Taxonomy" id="4639"/>
    <lineage>
        <taxon>Eukaryota</taxon>
        <taxon>Viridiplantae</taxon>
        <taxon>Streptophyta</taxon>
        <taxon>Embryophyta</taxon>
        <taxon>Tracheophyta</taxon>
        <taxon>Spermatophyta</taxon>
        <taxon>Magnoliopsida</taxon>
        <taxon>Liliopsida</taxon>
        <taxon>Zingiberales</taxon>
        <taxon>Musaceae</taxon>
        <taxon>Ensete</taxon>
    </lineage>
</organism>
<sequence>MALRLVDDVGDSLQLSRRRSIIYCCCSWWTPPTIWTSNPLNSASNAPPCSMKNTIPRAYHWNWIFHMLYL</sequence>